<sequence length="293" mass="34286">MLEMNSTEVLCCCSITNPEYICDPKRQNRVENSETVEKSYISPESKISKADLALEEGNGCRKNERKSLSSLWNQDEISSIKPTSFDLRLKIEGYPFNENKEKEKTDTESNRDERELIIGDCIRESQANITEVFHCDSDTSESSFQSYNTSDFYEESVLDNHREPLTMRKTEEVKLDGLWERLKSLSNQNNYQRNRLHEIHSKLINLQTELERAESKSKITENNCERMQFLNESFEYKLSTALKRENFLWVSVHMDTASVGSIESSIQAEERRWMQLTQSLNELERQWKSGNNM</sequence>
<dbReference type="AlphaFoldDB" id="A0A8K0K225"/>
<dbReference type="SUPFAM" id="SSF57997">
    <property type="entry name" value="Tropomyosin"/>
    <property type="match status" value="1"/>
</dbReference>
<gene>
    <name evidence="2" type="ORF">J437_LFUL000636</name>
</gene>
<keyword evidence="1" id="KW-0175">Coiled coil</keyword>
<dbReference type="EMBL" id="KZ308287">
    <property type="protein sequence ID" value="KAG8226553.1"/>
    <property type="molecule type" value="Genomic_DNA"/>
</dbReference>
<comment type="caution">
    <text evidence="2">The sequence shown here is derived from an EMBL/GenBank/DDBJ whole genome shotgun (WGS) entry which is preliminary data.</text>
</comment>
<dbReference type="Proteomes" id="UP000792457">
    <property type="component" value="Unassembled WGS sequence"/>
</dbReference>
<proteinExistence type="predicted"/>
<protein>
    <submittedName>
        <fullName evidence="2">Uncharacterized protein</fullName>
    </submittedName>
</protein>
<evidence type="ECO:0000256" key="1">
    <source>
        <dbReference type="SAM" id="Coils"/>
    </source>
</evidence>
<keyword evidence="3" id="KW-1185">Reference proteome</keyword>
<reference evidence="2" key="1">
    <citation type="submission" date="2013-04" db="EMBL/GenBank/DDBJ databases">
        <authorList>
            <person name="Qu J."/>
            <person name="Murali S.C."/>
            <person name="Bandaranaike D."/>
            <person name="Bellair M."/>
            <person name="Blankenburg K."/>
            <person name="Chao H."/>
            <person name="Dinh H."/>
            <person name="Doddapaneni H."/>
            <person name="Downs B."/>
            <person name="Dugan-Rocha S."/>
            <person name="Elkadiri S."/>
            <person name="Gnanaolivu R.D."/>
            <person name="Hernandez B."/>
            <person name="Javaid M."/>
            <person name="Jayaseelan J.C."/>
            <person name="Lee S."/>
            <person name="Li M."/>
            <person name="Ming W."/>
            <person name="Munidasa M."/>
            <person name="Muniz J."/>
            <person name="Nguyen L."/>
            <person name="Ongeri F."/>
            <person name="Osuji N."/>
            <person name="Pu L.-L."/>
            <person name="Puazo M."/>
            <person name="Qu C."/>
            <person name="Quiroz J."/>
            <person name="Raj R."/>
            <person name="Weissenberger G."/>
            <person name="Xin Y."/>
            <person name="Zou X."/>
            <person name="Han Y."/>
            <person name="Richards S."/>
            <person name="Worley K."/>
            <person name="Muzny D."/>
            <person name="Gibbs R."/>
        </authorList>
    </citation>
    <scope>NUCLEOTIDE SEQUENCE</scope>
    <source>
        <strain evidence="2">Sampled in the wild</strain>
    </source>
</reference>
<accession>A0A8K0K225</accession>
<reference evidence="2" key="2">
    <citation type="submission" date="2017-10" db="EMBL/GenBank/DDBJ databases">
        <title>Ladona fulva Genome sequencing and assembly.</title>
        <authorList>
            <person name="Murali S."/>
            <person name="Richards S."/>
            <person name="Bandaranaike D."/>
            <person name="Bellair M."/>
            <person name="Blankenburg K."/>
            <person name="Chao H."/>
            <person name="Dinh H."/>
            <person name="Doddapaneni H."/>
            <person name="Dugan-Rocha S."/>
            <person name="Elkadiri S."/>
            <person name="Gnanaolivu R."/>
            <person name="Hernandez B."/>
            <person name="Skinner E."/>
            <person name="Javaid M."/>
            <person name="Lee S."/>
            <person name="Li M."/>
            <person name="Ming W."/>
            <person name="Munidasa M."/>
            <person name="Muniz J."/>
            <person name="Nguyen L."/>
            <person name="Hughes D."/>
            <person name="Osuji N."/>
            <person name="Pu L.-L."/>
            <person name="Puazo M."/>
            <person name="Qu C."/>
            <person name="Quiroz J."/>
            <person name="Raj R."/>
            <person name="Weissenberger G."/>
            <person name="Xin Y."/>
            <person name="Zou X."/>
            <person name="Han Y."/>
            <person name="Worley K."/>
            <person name="Muzny D."/>
            <person name="Gibbs R."/>
        </authorList>
    </citation>
    <scope>NUCLEOTIDE SEQUENCE</scope>
    <source>
        <strain evidence="2">Sampled in the wild</strain>
    </source>
</reference>
<feature type="coiled-coil region" evidence="1">
    <location>
        <begin position="196"/>
        <end position="223"/>
    </location>
</feature>
<organism evidence="2 3">
    <name type="scientific">Ladona fulva</name>
    <name type="common">Scarce chaser dragonfly</name>
    <name type="synonym">Libellula fulva</name>
    <dbReference type="NCBI Taxonomy" id="123851"/>
    <lineage>
        <taxon>Eukaryota</taxon>
        <taxon>Metazoa</taxon>
        <taxon>Ecdysozoa</taxon>
        <taxon>Arthropoda</taxon>
        <taxon>Hexapoda</taxon>
        <taxon>Insecta</taxon>
        <taxon>Pterygota</taxon>
        <taxon>Palaeoptera</taxon>
        <taxon>Odonata</taxon>
        <taxon>Epiprocta</taxon>
        <taxon>Anisoptera</taxon>
        <taxon>Libelluloidea</taxon>
        <taxon>Libellulidae</taxon>
        <taxon>Ladona</taxon>
    </lineage>
</organism>
<evidence type="ECO:0000313" key="3">
    <source>
        <dbReference type="Proteomes" id="UP000792457"/>
    </source>
</evidence>
<evidence type="ECO:0000313" key="2">
    <source>
        <dbReference type="EMBL" id="KAG8226553.1"/>
    </source>
</evidence>
<name>A0A8K0K225_LADFU</name>